<dbReference type="Pfam" id="PF13966">
    <property type="entry name" value="zf-RVT"/>
    <property type="match status" value="1"/>
</dbReference>
<gene>
    <name evidence="2" type="ORF">Bca52824_025769</name>
</gene>
<evidence type="ECO:0000259" key="1">
    <source>
        <dbReference type="Pfam" id="PF13966"/>
    </source>
</evidence>
<proteinExistence type="predicted"/>
<dbReference type="Proteomes" id="UP000886595">
    <property type="component" value="Unassembled WGS sequence"/>
</dbReference>
<reference evidence="2 3" key="1">
    <citation type="submission" date="2020-02" db="EMBL/GenBank/DDBJ databases">
        <authorList>
            <person name="Ma Q."/>
            <person name="Huang Y."/>
            <person name="Song X."/>
            <person name="Pei D."/>
        </authorList>
    </citation>
    <scope>NUCLEOTIDE SEQUENCE [LARGE SCALE GENOMIC DNA]</scope>
    <source>
        <strain evidence="2">Sxm20200214</strain>
        <tissue evidence="2">Leaf</tissue>
    </source>
</reference>
<keyword evidence="3" id="KW-1185">Reference proteome</keyword>
<dbReference type="PANTHER" id="PTHR33116">
    <property type="entry name" value="REVERSE TRANSCRIPTASE ZINC-BINDING DOMAIN-CONTAINING PROTEIN-RELATED-RELATED"/>
    <property type="match status" value="1"/>
</dbReference>
<evidence type="ECO:0000313" key="3">
    <source>
        <dbReference type="Proteomes" id="UP000886595"/>
    </source>
</evidence>
<accession>A0A8X7VA17</accession>
<dbReference type="PANTHER" id="PTHR33116:SF84">
    <property type="entry name" value="RNA-DIRECTED DNA POLYMERASE"/>
    <property type="match status" value="1"/>
</dbReference>
<dbReference type="AlphaFoldDB" id="A0A8X7VA17"/>
<dbReference type="EMBL" id="JAAMPC010000006">
    <property type="protein sequence ID" value="KAG2306021.1"/>
    <property type="molecule type" value="Genomic_DNA"/>
</dbReference>
<name>A0A8X7VA17_BRACI</name>
<comment type="caution">
    <text evidence="2">The sequence shown here is derived from an EMBL/GenBank/DDBJ whole genome shotgun (WGS) entry which is preliminary data.</text>
</comment>
<organism evidence="2 3">
    <name type="scientific">Brassica carinata</name>
    <name type="common">Ethiopian mustard</name>
    <name type="synonym">Abyssinian cabbage</name>
    <dbReference type="NCBI Taxonomy" id="52824"/>
    <lineage>
        <taxon>Eukaryota</taxon>
        <taxon>Viridiplantae</taxon>
        <taxon>Streptophyta</taxon>
        <taxon>Embryophyta</taxon>
        <taxon>Tracheophyta</taxon>
        <taxon>Spermatophyta</taxon>
        <taxon>Magnoliopsida</taxon>
        <taxon>eudicotyledons</taxon>
        <taxon>Gunneridae</taxon>
        <taxon>Pentapetalae</taxon>
        <taxon>rosids</taxon>
        <taxon>malvids</taxon>
        <taxon>Brassicales</taxon>
        <taxon>Brassicaceae</taxon>
        <taxon>Brassiceae</taxon>
        <taxon>Brassica</taxon>
    </lineage>
</organism>
<sequence length="240" mass="27411">MGIPISSTLFEVCSCNGWILPSARCWTESIAAIRTTLLDIAPPDPNDPPDQYTWGISGNRGSLFSIKTTWELIRESAPLVSWETAIWFRYAVPKHAFHFWVTNLDRLPLRERLAKWGMCVSDTCFLCGQAQETRDHVFLHCGVATQIWDMIMPRLGQAGVSFGNWLLSDTAGLSSVLKKLTIQLVIYSLWRERNNRLHANGSNSTMVLFRKMDRSLRDVLLARLPHKRCQGLLAQWFRFA</sequence>
<dbReference type="InterPro" id="IPR026960">
    <property type="entry name" value="RVT-Znf"/>
</dbReference>
<dbReference type="OrthoDB" id="1088926at2759"/>
<feature type="domain" description="Reverse transcriptase zinc-binding" evidence="1">
    <location>
        <begin position="64"/>
        <end position="148"/>
    </location>
</feature>
<evidence type="ECO:0000313" key="2">
    <source>
        <dbReference type="EMBL" id="KAG2306021.1"/>
    </source>
</evidence>
<protein>
    <recommendedName>
        <fullName evidence="1">Reverse transcriptase zinc-binding domain-containing protein</fullName>
    </recommendedName>
</protein>